<dbReference type="RefSeq" id="WP_317519993.1">
    <property type="nucleotide sequence ID" value="NZ_JAWJZI010000001.1"/>
</dbReference>
<dbReference type="Proteomes" id="UP001186452">
    <property type="component" value="Unassembled WGS sequence"/>
</dbReference>
<reference evidence="1 2" key="1">
    <citation type="submission" date="2023-10" db="EMBL/GenBank/DDBJ databases">
        <title>Marine bacteria isolated from horseshoe crab.</title>
        <authorList>
            <person name="Cheng T.H."/>
        </authorList>
    </citation>
    <scope>NUCLEOTIDE SEQUENCE [LARGE SCALE GENOMIC DNA]</scope>
    <source>
        <strain evidence="1 2">HSC6</strain>
    </source>
</reference>
<protein>
    <submittedName>
        <fullName evidence="1">Uncharacterized protein</fullName>
    </submittedName>
</protein>
<name>A0ABU3ZBF5_9GAMM</name>
<organism evidence="1 2">
    <name type="scientific">Photobacterium rosenbergii</name>
    <dbReference type="NCBI Taxonomy" id="294936"/>
    <lineage>
        <taxon>Bacteria</taxon>
        <taxon>Pseudomonadati</taxon>
        <taxon>Pseudomonadota</taxon>
        <taxon>Gammaproteobacteria</taxon>
        <taxon>Vibrionales</taxon>
        <taxon>Vibrionaceae</taxon>
        <taxon>Photobacterium</taxon>
    </lineage>
</organism>
<dbReference type="EMBL" id="JAWJZI010000001">
    <property type="protein sequence ID" value="MDV5167445.1"/>
    <property type="molecule type" value="Genomic_DNA"/>
</dbReference>
<proteinExistence type="predicted"/>
<comment type="caution">
    <text evidence="1">The sequence shown here is derived from an EMBL/GenBank/DDBJ whole genome shotgun (WGS) entry which is preliminary data.</text>
</comment>
<evidence type="ECO:0000313" key="1">
    <source>
        <dbReference type="EMBL" id="MDV5167445.1"/>
    </source>
</evidence>
<sequence>MFEFDPNDIELNDSELWDENQDEIEFDDWFESEDLDDDYE</sequence>
<gene>
    <name evidence="1" type="ORF">R2X38_00360</name>
</gene>
<accession>A0ABU3ZBF5</accession>
<keyword evidence="2" id="KW-1185">Reference proteome</keyword>
<evidence type="ECO:0000313" key="2">
    <source>
        <dbReference type="Proteomes" id="UP001186452"/>
    </source>
</evidence>